<name>A0A399CUI1_9BACT</name>
<proteinExistence type="predicted"/>
<evidence type="ECO:0000313" key="1">
    <source>
        <dbReference type="EMBL" id="RIH62973.1"/>
    </source>
</evidence>
<accession>A0A399CUI1</accession>
<reference evidence="1 2" key="1">
    <citation type="journal article" date="2015" name="Int. J. Syst. Evol. Microbiol.">
        <title>Mariniphaga sediminis sp. nov., isolated from coastal sediment.</title>
        <authorList>
            <person name="Wang F.Q."/>
            <person name="Shen Q.Y."/>
            <person name="Chen G.J."/>
            <person name="Du Z.J."/>
        </authorList>
    </citation>
    <scope>NUCLEOTIDE SEQUENCE [LARGE SCALE GENOMIC DNA]</scope>
    <source>
        <strain evidence="1 2">SY21</strain>
    </source>
</reference>
<protein>
    <submittedName>
        <fullName evidence="1">Uncharacterized protein</fullName>
    </submittedName>
</protein>
<evidence type="ECO:0000313" key="2">
    <source>
        <dbReference type="Proteomes" id="UP000266441"/>
    </source>
</evidence>
<organism evidence="1 2">
    <name type="scientific">Mariniphaga sediminis</name>
    <dbReference type="NCBI Taxonomy" id="1628158"/>
    <lineage>
        <taxon>Bacteria</taxon>
        <taxon>Pseudomonadati</taxon>
        <taxon>Bacteroidota</taxon>
        <taxon>Bacteroidia</taxon>
        <taxon>Marinilabiliales</taxon>
        <taxon>Prolixibacteraceae</taxon>
        <taxon>Mariniphaga</taxon>
    </lineage>
</organism>
<dbReference type="EMBL" id="QWET01000029">
    <property type="protein sequence ID" value="RIH62973.1"/>
    <property type="molecule type" value="Genomic_DNA"/>
</dbReference>
<sequence>MTNIKTEFVEKKGLKCLVLCSFSNDFLSNSTLKGKNRIKINASNGLKQSTKYFQNLQEEKSVLFI</sequence>
<dbReference type="Proteomes" id="UP000266441">
    <property type="component" value="Unassembled WGS sequence"/>
</dbReference>
<gene>
    <name evidence="1" type="ORF">D1164_22080</name>
</gene>
<comment type="caution">
    <text evidence="1">The sequence shown here is derived from an EMBL/GenBank/DDBJ whole genome shotgun (WGS) entry which is preliminary data.</text>
</comment>
<dbReference type="AlphaFoldDB" id="A0A399CUI1"/>
<keyword evidence="2" id="KW-1185">Reference proteome</keyword>